<evidence type="ECO:0000256" key="3">
    <source>
        <dbReference type="ARBA" id="ARBA00022692"/>
    </source>
</evidence>
<evidence type="ECO:0000313" key="10">
    <source>
        <dbReference type="Proteomes" id="UP000576969"/>
    </source>
</evidence>
<keyword evidence="10" id="KW-1185">Reference proteome</keyword>
<evidence type="ECO:0000256" key="4">
    <source>
        <dbReference type="ARBA" id="ARBA00022989"/>
    </source>
</evidence>
<sequence>MRWFRRARPHGAVFAAVAVVAALVTGTVIALLGALDAAADDGVRRGLATRSGADLALRATLPAAGDVEAQDAAMRAAISRALASLSTPPEVSRSAVAEAAVEVPGPLERLEALVLIDEGLQGHAELVDGRWAAGAGELTMQADAAAALALGVGDTVVVAGTPTLLTGTWQVTDALDPRWLGDERITDGRGRAAVPIVLGEVDVRALESERVHWTVAPDVTRVTAADLAAAQTGWPRLRSALRAEGVDPARLSTTGGFTDTAAELLAQVQGMRAIAPVVLLLVATAAVVTIAELARLAGASRAPELALLWSRGRSATANAVEAASLGAGAAVIGGVVGTFAAWASAAWWGRPSSVPLPTVSSTVAMLALVAAAGFWIGAARASRPHGADASGAGRASRLVAPGAAVLLTLAAATAVWQLQLYGSPITVQADGEASVDPVTAFAPALALVAIVFVGLTALPAMMRPFERLSRRSAATGMLTAHNVSRRLPRLTASIVVVGVATGTLVTAAAYQATWADGFERVSAFRSGADILATASGGGFRPQQLEVLDARPSVAAVFPLQHAQLQVRDGSAALVAAPPAALPTLVAPVREAIDADALAESLPVDAPGVVIPEGVEAVVLEADTRHLSADPVVTVLVLDSGGRLTRVTAEVSGSGDPATGRSITATSPVPASARDGHAQVLAVDVDLADDAVIADEARFVPTAWTDATGGSLTAFAERQWSPRGGEMVIVAPLPLSEGGFGAAPGVTNVRLMPDADDSAGLFRPPIAVTRSLADRYDLAIGDTFSFAVERSYARIDGEVVAIVPAVPSAGDADAVLIDLTVLQLDAVLTTEFPRAPNALWIQEAETDAAADVRRALPPNTALSYADDSAERAVVGSAALAVWGAGALCCLLALVTLAAVASAEHRARMPEIGLLRALGFRAREQASSRRGEWIAVLACAVIIGLLAGFVVGALTVPQLASAAIPGVDLGLGTPLRLDVTGLAIALAALVLVCAASVTWVSASVARDARIVRGPEGLR</sequence>
<evidence type="ECO:0000256" key="6">
    <source>
        <dbReference type="SAM" id="MobiDB-lite"/>
    </source>
</evidence>
<feature type="transmembrane region" description="Helical" evidence="7">
    <location>
        <begin position="931"/>
        <end position="957"/>
    </location>
</feature>
<evidence type="ECO:0000256" key="7">
    <source>
        <dbReference type="SAM" id="Phobius"/>
    </source>
</evidence>
<feature type="region of interest" description="Disordered" evidence="6">
    <location>
        <begin position="649"/>
        <end position="670"/>
    </location>
</feature>
<evidence type="ECO:0000259" key="8">
    <source>
        <dbReference type="Pfam" id="PF02687"/>
    </source>
</evidence>
<feature type="transmembrane region" description="Helical" evidence="7">
    <location>
        <begin position="12"/>
        <end position="35"/>
    </location>
</feature>
<feature type="transmembrane region" description="Helical" evidence="7">
    <location>
        <begin position="354"/>
        <end position="377"/>
    </location>
</feature>
<evidence type="ECO:0000256" key="1">
    <source>
        <dbReference type="ARBA" id="ARBA00004651"/>
    </source>
</evidence>
<keyword evidence="3 7" id="KW-0812">Transmembrane</keyword>
<reference evidence="9 10" key="1">
    <citation type="submission" date="2020-07" db="EMBL/GenBank/DDBJ databases">
        <title>Sequencing the genomes of 1000 actinobacteria strains.</title>
        <authorList>
            <person name="Klenk H.-P."/>
        </authorList>
    </citation>
    <scope>NUCLEOTIDE SEQUENCE [LARGE SCALE GENOMIC DNA]</scope>
    <source>
        <strain evidence="9 10">DSM 24662</strain>
    </source>
</reference>
<dbReference type="Pfam" id="PF02687">
    <property type="entry name" value="FtsX"/>
    <property type="match status" value="1"/>
</dbReference>
<keyword evidence="4 7" id="KW-1133">Transmembrane helix</keyword>
<feature type="transmembrane region" description="Helical" evidence="7">
    <location>
        <begin position="878"/>
        <end position="899"/>
    </location>
</feature>
<proteinExistence type="predicted"/>
<keyword evidence="5 7" id="KW-0472">Membrane</keyword>
<comment type="caution">
    <text evidence="9">The sequence shown here is derived from an EMBL/GenBank/DDBJ whole genome shotgun (WGS) entry which is preliminary data.</text>
</comment>
<dbReference type="AlphaFoldDB" id="A0A7Y9KK09"/>
<evidence type="ECO:0000313" key="9">
    <source>
        <dbReference type="EMBL" id="NYE20226.1"/>
    </source>
</evidence>
<accession>A0A7Y9KK09</accession>
<feature type="transmembrane region" description="Helical" evidence="7">
    <location>
        <begin position="273"/>
        <end position="298"/>
    </location>
</feature>
<feature type="transmembrane region" description="Helical" evidence="7">
    <location>
        <begin position="319"/>
        <end position="342"/>
    </location>
</feature>
<keyword evidence="2" id="KW-1003">Cell membrane</keyword>
<feature type="transmembrane region" description="Helical" evidence="7">
    <location>
        <begin position="977"/>
        <end position="1000"/>
    </location>
</feature>
<dbReference type="GO" id="GO:0005886">
    <property type="term" value="C:plasma membrane"/>
    <property type="evidence" value="ECO:0007669"/>
    <property type="project" value="UniProtKB-SubCell"/>
</dbReference>
<dbReference type="EMBL" id="JACCBV010000001">
    <property type="protein sequence ID" value="NYE20226.1"/>
    <property type="molecule type" value="Genomic_DNA"/>
</dbReference>
<feature type="transmembrane region" description="Helical" evidence="7">
    <location>
        <begin position="398"/>
        <end position="418"/>
    </location>
</feature>
<feature type="transmembrane region" description="Helical" evidence="7">
    <location>
        <begin position="438"/>
        <end position="461"/>
    </location>
</feature>
<evidence type="ECO:0000256" key="5">
    <source>
        <dbReference type="ARBA" id="ARBA00023136"/>
    </source>
</evidence>
<evidence type="ECO:0000256" key="2">
    <source>
        <dbReference type="ARBA" id="ARBA00022475"/>
    </source>
</evidence>
<dbReference type="RefSeq" id="WP_179490018.1">
    <property type="nucleotide sequence ID" value="NZ_JACCBV010000001.1"/>
</dbReference>
<protein>
    <recommendedName>
        <fullName evidence="8">ABC3 transporter permease C-terminal domain-containing protein</fullName>
    </recommendedName>
</protein>
<gene>
    <name evidence="9" type="ORF">BJ991_002254</name>
</gene>
<feature type="transmembrane region" description="Helical" evidence="7">
    <location>
        <begin position="490"/>
        <end position="510"/>
    </location>
</feature>
<organism evidence="9 10">
    <name type="scientific">Microbacterium immunditiarum</name>
    <dbReference type="NCBI Taxonomy" id="337480"/>
    <lineage>
        <taxon>Bacteria</taxon>
        <taxon>Bacillati</taxon>
        <taxon>Actinomycetota</taxon>
        <taxon>Actinomycetes</taxon>
        <taxon>Micrococcales</taxon>
        <taxon>Microbacteriaceae</taxon>
        <taxon>Microbacterium</taxon>
    </lineage>
</organism>
<feature type="domain" description="ABC3 transporter permease C-terminal" evidence="8">
    <location>
        <begin position="884"/>
        <end position="1003"/>
    </location>
</feature>
<name>A0A7Y9KK09_9MICO</name>
<dbReference type="Proteomes" id="UP000576969">
    <property type="component" value="Unassembled WGS sequence"/>
</dbReference>
<comment type="subcellular location">
    <subcellularLocation>
        <location evidence="1">Cell membrane</location>
        <topology evidence="1">Multi-pass membrane protein</topology>
    </subcellularLocation>
</comment>
<dbReference type="InterPro" id="IPR003838">
    <property type="entry name" value="ABC3_permease_C"/>
</dbReference>